<accession>A0A078AND6</accession>
<dbReference type="InterPro" id="IPR027417">
    <property type="entry name" value="P-loop_NTPase"/>
</dbReference>
<dbReference type="OMA" id="CILTSAM"/>
<dbReference type="AlphaFoldDB" id="A0A078AND6"/>
<dbReference type="PROSITE" id="PS51421">
    <property type="entry name" value="RAS"/>
    <property type="match status" value="1"/>
</dbReference>
<reference evidence="3 4" key="1">
    <citation type="submission" date="2014-06" db="EMBL/GenBank/DDBJ databases">
        <authorList>
            <person name="Swart Estienne"/>
        </authorList>
    </citation>
    <scope>NUCLEOTIDE SEQUENCE [LARGE SCALE GENOMIC DNA]</scope>
    <source>
        <strain evidence="3 4">130c</strain>
    </source>
</reference>
<feature type="compositionally biased region" description="Basic residues" evidence="2">
    <location>
        <begin position="201"/>
        <end position="220"/>
    </location>
</feature>
<protein>
    <submittedName>
        <fullName evidence="3">Ras-related protein rab-10</fullName>
    </submittedName>
</protein>
<dbReference type="PANTHER" id="PTHR47978">
    <property type="match status" value="1"/>
</dbReference>
<dbReference type="FunFam" id="3.40.50.300:FF:001447">
    <property type="entry name" value="Ras-related protein Rab-1B"/>
    <property type="match status" value="1"/>
</dbReference>
<dbReference type="PRINTS" id="PR00449">
    <property type="entry name" value="RASTRNSFRMNG"/>
</dbReference>
<proteinExistence type="predicted"/>
<feature type="compositionally biased region" description="Polar residues" evidence="2">
    <location>
        <begin position="186"/>
        <end position="200"/>
    </location>
</feature>
<dbReference type="SMART" id="SM00173">
    <property type="entry name" value="RAS"/>
    <property type="match status" value="1"/>
</dbReference>
<dbReference type="Pfam" id="PF00071">
    <property type="entry name" value="Ras"/>
    <property type="match status" value="1"/>
</dbReference>
<gene>
    <name evidence="3" type="primary">Contig4275.g4582</name>
    <name evidence="3" type="ORF">STYLEM_11887</name>
</gene>
<name>A0A078AND6_STYLE</name>
<dbReference type="InParanoid" id="A0A078AND6"/>
<dbReference type="Gene3D" id="3.40.50.300">
    <property type="entry name" value="P-loop containing nucleotide triphosphate hydrolases"/>
    <property type="match status" value="1"/>
</dbReference>
<dbReference type="EMBL" id="CCKQ01011307">
    <property type="protein sequence ID" value="CDW82852.1"/>
    <property type="molecule type" value="Genomic_DNA"/>
</dbReference>
<keyword evidence="1" id="KW-0547">Nucleotide-binding</keyword>
<evidence type="ECO:0000313" key="4">
    <source>
        <dbReference type="Proteomes" id="UP000039865"/>
    </source>
</evidence>
<dbReference type="GO" id="GO:0005525">
    <property type="term" value="F:GTP binding"/>
    <property type="evidence" value="ECO:0007669"/>
    <property type="project" value="InterPro"/>
</dbReference>
<evidence type="ECO:0000313" key="3">
    <source>
        <dbReference type="EMBL" id="CDW82852.1"/>
    </source>
</evidence>
<dbReference type="OrthoDB" id="6585768at2759"/>
<dbReference type="InterPro" id="IPR001806">
    <property type="entry name" value="Small_GTPase"/>
</dbReference>
<keyword evidence="4" id="KW-1185">Reference proteome</keyword>
<evidence type="ECO:0000256" key="1">
    <source>
        <dbReference type="ARBA" id="ARBA00022741"/>
    </source>
</evidence>
<dbReference type="Proteomes" id="UP000039865">
    <property type="component" value="Unassembled WGS sequence"/>
</dbReference>
<dbReference type="GO" id="GO:0003924">
    <property type="term" value="F:GTPase activity"/>
    <property type="evidence" value="ECO:0007669"/>
    <property type="project" value="InterPro"/>
</dbReference>
<sequence length="220" mass="25122">MASQSQQQAFDLKIDIGLVGNSDVGKTCLIQKYQYQDNYQIPLKKQTTLGIETKVVKLKIQGQMVKVVLWDPAGQERFESMTKQFYQNLDGVMLVFDMTNEKSYNNLTKWLGQINEIRPCPYVITANKADLEEQRMICDEQVELIEQKFNTQCILTSAMTGQNVEEAFNTLINTIIQIKLQKLHKTGSTEQNSPTMTSASQKHKNSKIVRKGKKKESKCC</sequence>
<dbReference type="SMART" id="SM00175">
    <property type="entry name" value="RAB"/>
    <property type="match status" value="1"/>
</dbReference>
<dbReference type="PROSITE" id="PS51419">
    <property type="entry name" value="RAB"/>
    <property type="match status" value="1"/>
</dbReference>
<dbReference type="SUPFAM" id="SSF52540">
    <property type="entry name" value="P-loop containing nucleoside triphosphate hydrolases"/>
    <property type="match status" value="1"/>
</dbReference>
<dbReference type="InterPro" id="IPR005225">
    <property type="entry name" value="Small_GTP-bd"/>
</dbReference>
<dbReference type="SMART" id="SM00174">
    <property type="entry name" value="RHO"/>
    <property type="match status" value="1"/>
</dbReference>
<feature type="region of interest" description="Disordered" evidence="2">
    <location>
        <begin position="186"/>
        <end position="220"/>
    </location>
</feature>
<dbReference type="NCBIfam" id="TIGR00231">
    <property type="entry name" value="small_GTP"/>
    <property type="match status" value="1"/>
</dbReference>
<evidence type="ECO:0000256" key="2">
    <source>
        <dbReference type="SAM" id="MobiDB-lite"/>
    </source>
</evidence>
<dbReference type="CDD" id="cd00154">
    <property type="entry name" value="Rab"/>
    <property type="match status" value="1"/>
</dbReference>
<organism evidence="3 4">
    <name type="scientific">Stylonychia lemnae</name>
    <name type="common">Ciliate</name>
    <dbReference type="NCBI Taxonomy" id="5949"/>
    <lineage>
        <taxon>Eukaryota</taxon>
        <taxon>Sar</taxon>
        <taxon>Alveolata</taxon>
        <taxon>Ciliophora</taxon>
        <taxon>Intramacronucleata</taxon>
        <taxon>Spirotrichea</taxon>
        <taxon>Stichotrichia</taxon>
        <taxon>Sporadotrichida</taxon>
        <taxon>Oxytrichidae</taxon>
        <taxon>Stylonychinae</taxon>
        <taxon>Stylonychia</taxon>
    </lineage>
</organism>